<dbReference type="AlphaFoldDB" id="G0TYM4"/>
<sequence length="173" mass="19327">MRTPVNTVPVSARVFFCPYCSTLVPGCVAFSLRTFRVSFPNPLLSDFPFIAQYRIPVPLATSISALNLLLLPTFIFPSQADTFLHSTSQSTYFPYSVSWGLGRAYYSPRLRSAGVRSFLIDRICEWVLQSTGLSRRRKQAEGAGKGTIEFLLFVVRRISVCLLSPCITACLKQ</sequence>
<dbReference type="EMBL" id="HE573023">
    <property type="protein sequence ID" value="CCC49071.1"/>
    <property type="molecule type" value="Genomic_DNA"/>
</dbReference>
<accession>G0TYM4</accession>
<feature type="transmembrane region" description="Helical" evidence="1">
    <location>
        <begin position="55"/>
        <end position="76"/>
    </location>
</feature>
<keyword evidence="1" id="KW-0472">Membrane</keyword>
<name>G0TYM4_TRYVY</name>
<gene>
    <name evidence="2" type="ORF">TVY486_0704050</name>
</gene>
<organism evidence="2">
    <name type="scientific">Trypanosoma vivax (strain Y486)</name>
    <dbReference type="NCBI Taxonomy" id="1055687"/>
    <lineage>
        <taxon>Eukaryota</taxon>
        <taxon>Discoba</taxon>
        <taxon>Euglenozoa</taxon>
        <taxon>Kinetoplastea</taxon>
        <taxon>Metakinetoplastina</taxon>
        <taxon>Trypanosomatida</taxon>
        <taxon>Trypanosomatidae</taxon>
        <taxon>Trypanosoma</taxon>
        <taxon>Duttonella</taxon>
    </lineage>
</organism>
<evidence type="ECO:0000256" key="1">
    <source>
        <dbReference type="SAM" id="Phobius"/>
    </source>
</evidence>
<feature type="transmembrane region" description="Helical" evidence="1">
    <location>
        <begin position="12"/>
        <end position="35"/>
    </location>
</feature>
<dbReference type="VEuPathDB" id="TriTrypDB:TvY486_0704050"/>
<keyword evidence="1" id="KW-1133">Transmembrane helix</keyword>
<protein>
    <submittedName>
        <fullName evidence="2">Uncharacterized protein</fullName>
    </submittedName>
</protein>
<keyword evidence="1" id="KW-0812">Transmembrane</keyword>
<proteinExistence type="predicted"/>
<evidence type="ECO:0000313" key="2">
    <source>
        <dbReference type="EMBL" id="CCC49071.1"/>
    </source>
</evidence>
<reference evidence="2" key="1">
    <citation type="journal article" date="2012" name="Proc. Natl. Acad. Sci. U.S.A.">
        <title>Antigenic diversity is generated by distinct evolutionary mechanisms in African trypanosome species.</title>
        <authorList>
            <person name="Jackson A.P."/>
            <person name="Berry A."/>
            <person name="Aslett M."/>
            <person name="Allison H.C."/>
            <person name="Burton P."/>
            <person name="Vavrova-Anderson J."/>
            <person name="Brown R."/>
            <person name="Browne H."/>
            <person name="Corton N."/>
            <person name="Hauser H."/>
            <person name="Gamble J."/>
            <person name="Gilderthorp R."/>
            <person name="Marcello L."/>
            <person name="McQuillan J."/>
            <person name="Otto T.D."/>
            <person name="Quail M.A."/>
            <person name="Sanders M.J."/>
            <person name="van Tonder A."/>
            <person name="Ginger M.L."/>
            <person name="Field M.C."/>
            <person name="Barry J.D."/>
            <person name="Hertz-Fowler C."/>
            <person name="Berriman M."/>
        </authorList>
    </citation>
    <scope>NUCLEOTIDE SEQUENCE</scope>
    <source>
        <strain evidence="2">Y486</strain>
    </source>
</reference>